<evidence type="ECO:0000256" key="2">
    <source>
        <dbReference type="ARBA" id="ARBA00009639"/>
    </source>
</evidence>
<organism evidence="9 10">
    <name type="scientific">Miscanthus lutarioriparius</name>
    <dbReference type="NCBI Taxonomy" id="422564"/>
    <lineage>
        <taxon>Eukaryota</taxon>
        <taxon>Viridiplantae</taxon>
        <taxon>Streptophyta</taxon>
        <taxon>Embryophyta</taxon>
        <taxon>Tracheophyta</taxon>
        <taxon>Spermatophyta</taxon>
        <taxon>Magnoliopsida</taxon>
        <taxon>Liliopsida</taxon>
        <taxon>Poales</taxon>
        <taxon>Poaceae</taxon>
        <taxon>PACMAD clade</taxon>
        <taxon>Panicoideae</taxon>
        <taxon>Andropogonodae</taxon>
        <taxon>Andropogoneae</taxon>
        <taxon>Saccharinae</taxon>
        <taxon>Miscanthus</taxon>
    </lineage>
</organism>
<dbReference type="InterPro" id="IPR049404">
    <property type="entry name" value="EDC4_C"/>
</dbReference>
<dbReference type="FunFam" id="1.10.220.100:FF:000001">
    <property type="entry name" value="Enhancer of mRNA-decapping protein 4"/>
    <property type="match status" value="1"/>
</dbReference>
<dbReference type="EMBL" id="CAJGYO010000019">
    <property type="protein sequence ID" value="CAD6339496.1"/>
    <property type="molecule type" value="Genomic_DNA"/>
</dbReference>
<comment type="similarity">
    <text evidence="2">Belongs to the WD repeat EDC4 family.</text>
</comment>
<keyword evidence="3" id="KW-0963">Cytoplasm</keyword>
<accession>A0A811SEV0</accession>
<comment type="subcellular location">
    <subcellularLocation>
        <location evidence="1">Cytoplasm</location>
        <location evidence="1">P-body</location>
    </subcellularLocation>
</comment>
<evidence type="ECO:0000256" key="7">
    <source>
        <dbReference type="SAM" id="MobiDB-lite"/>
    </source>
</evidence>
<keyword evidence="5" id="KW-0677">Repeat</keyword>
<feature type="domain" description="Enhancer of mRNA-decapping protein 4 C-terminal" evidence="8">
    <location>
        <begin position="485"/>
        <end position="595"/>
    </location>
</feature>
<dbReference type="InterPro" id="IPR044938">
    <property type="entry name" value="EDC4_C_sf"/>
</dbReference>
<evidence type="ECO:0000259" key="8">
    <source>
        <dbReference type="Pfam" id="PF21289"/>
    </source>
</evidence>
<comment type="caution">
    <text evidence="9">The sequence shown here is derived from an EMBL/GenBank/DDBJ whole genome shotgun (WGS) entry which is preliminary data.</text>
</comment>
<evidence type="ECO:0000256" key="4">
    <source>
        <dbReference type="ARBA" id="ARBA00022574"/>
    </source>
</evidence>
<dbReference type="Proteomes" id="UP000604825">
    <property type="component" value="Unassembled WGS sequence"/>
</dbReference>
<dbReference type="Pfam" id="PF21289">
    <property type="entry name" value="EDC4_C"/>
    <property type="match status" value="1"/>
</dbReference>
<dbReference type="GO" id="GO:0031087">
    <property type="term" value="P:deadenylation-independent decapping of nuclear-transcribed mRNA"/>
    <property type="evidence" value="ECO:0007669"/>
    <property type="project" value="InterPro"/>
</dbReference>
<protein>
    <recommendedName>
        <fullName evidence="8">Enhancer of mRNA-decapping protein 4 C-terminal domain-containing protein</fullName>
    </recommendedName>
</protein>
<keyword evidence="10" id="KW-1185">Reference proteome</keyword>
<keyword evidence="6" id="KW-0175">Coiled coil</keyword>
<reference evidence="9" key="1">
    <citation type="submission" date="2020-10" db="EMBL/GenBank/DDBJ databases">
        <authorList>
            <person name="Han B."/>
            <person name="Lu T."/>
            <person name="Zhao Q."/>
            <person name="Huang X."/>
            <person name="Zhao Y."/>
        </authorList>
    </citation>
    <scope>NUCLEOTIDE SEQUENCE</scope>
</reference>
<dbReference type="PANTHER" id="PTHR15598:SF8">
    <property type="entry name" value="OS06G0300800 PROTEIN"/>
    <property type="match status" value="1"/>
</dbReference>
<evidence type="ECO:0000313" key="9">
    <source>
        <dbReference type="EMBL" id="CAD6339496.1"/>
    </source>
</evidence>
<evidence type="ECO:0000256" key="3">
    <source>
        <dbReference type="ARBA" id="ARBA00022490"/>
    </source>
</evidence>
<keyword evidence="4" id="KW-0853">WD repeat</keyword>
<dbReference type="GO" id="GO:0000932">
    <property type="term" value="C:P-body"/>
    <property type="evidence" value="ECO:0007669"/>
    <property type="project" value="UniProtKB-SubCell"/>
</dbReference>
<dbReference type="InterPro" id="IPR045152">
    <property type="entry name" value="EDC4-like"/>
</dbReference>
<gene>
    <name evidence="9" type="ORF">NCGR_LOCUS63594</name>
</gene>
<proteinExistence type="inferred from homology"/>
<dbReference type="PANTHER" id="PTHR15598">
    <property type="entry name" value="ENHANCER OF MRNA-DECAPPING PROTEIN 4"/>
    <property type="match status" value="1"/>
</dbReference>
<dbReference type="AlphaFoldDB" id="A0A811SEV0"/>
<evidence type="ECO:0000313" key="10">
    <source>
        <dbReference type="Proteomes" id="UP000604825"/>
    </source>
</evidence>
<sequence>MVGGGHAMHLVTPSEIVSGVLTSAESVASGSLQNVKAEAEHFDERKSDQTVELEAGKETQILSEKERPAKPSEQTVDTVSARTITTDKYSIEDSWPLADRPVPILLKQSSGSGDENVVKRATEASEGIDSPCSRDLPLTSATKEGKIMHPQVPGQLSLSTSTFNSIDPSREPRNNENPPVGSSLHAEAIRGTMQLLMASYSNLQNRLSTIVSAPTEKECKRIEASLGRNVEKSIKANFDAMWARFQEENAGHEKSERERMQQMATLIATSVNKDTSVMLEKSLKKEISSLGHAVARTTAPTIEKSLSTAVSDSLQKVLSEKVVNQLDKSVSSKLEASVARQTQTQFQTSAKQSFQDTFRSSFESSVIPAFEQSCKTIFEQVDGAFHMGMSEYTAAIQQQVLTAHTPLAQTLTEAITSASSMNQGLTSELLDGQRKLLSLFASGSPTSKTTGALQPSNGPVTNLVEVEDASKSVNAPLNPMKELGRLIAEQKFNEAFTMALQRSDVAIVSWLCSQVDLQTLCGTVPIPLDQGVLLALFQQLACDIANDASGKLQWMTNGAVAIQPTDPMIAMHIRPIFEQVYGALAHQQSMPTTNTSDTMNIRLILHVIASVLMGQK</sequence>
<feature type="compositionally biased region" description="Polar residues" evidence="7">
    <location>
        <begin position="154"/>
        <end position="167"/>
    </location>
</feature>
<feature type="compositionally biased region" description="Basic and acidic residues" evidence="7">
    <location>
        <begin position="40"/>
        <end position="70"/>
    </location>
</feature>
<evidence type="ECO:0000256" key="5">
    <source>
        <dbReference type="ARBA" id="ARBA00022737"/>
    </source>
</evidence>
<feature type="region of interest" description="Disordered" evidence="7">
    <location>
        <begin position="147"/>
        <end position="183"/>
    </location>
</feature>
<name>A0A811SEV0_9POAL</name>
<dbReference type="OrthoDB" id="21128at2759"/>
<dbReference type="Gene3D" id="1.10.220.100">
    <property type="entry name" value="conserved c-terminal region of ge- 1"/>
    <property type="match status" value="1"/>
</dbReference>
<evidence type="ECO:0000256" key="6">
    <source>
        <dbReference type="ARBA" id="ARBA00023054"/>
    </source>
</evidence>
<evidence type="ECO:0000256" key="1">
    <source>
        <dbReference type="ARBA" id="ARBA00004201"/>
    </source>
</evidence>
<feature type="region of interest" description="Disordered" evidence="7">
    <location>
        <begin position="40"/>
        <end position="78"/>
    </location>
</feature>